<dbReference type="InterPro" id="IPR050364">
    <property type="entry name" value="Cytochrome_P450_fung"/>
</dbReference>
<evidence type="ECO:0000256" key="12">
    <source>
        <dbReference type="ARBA" id="ARBA00023136"/>
    </source>
</evidence>
<evidence type="ECO:0000256" key="2">
    <source>
        <dbReference type="ARBA" id="ARBA00004167"/>
    </source>
</evidence>
<dbReference type="CDD" id="cd11065">
    <property type="entry name" value="CYP64-like"/>
    <property type="match status" value="1"/>
</dbReference>
<protein>
    <submittedName>
        <fullName evidence="16">Cytochrome P450</fullName>
    </submittedName>
</protein>
<keyword evidence="8 15" id="KW-1133">Transmembrane helix</keyword>
<dbReference type="STRING" id="1328759.A0A5C2SHC8"/>
<evidence type="ECO:0000256" key="8">
    <source>
        <dbReference type="ARBA" id="ARBA00022989"/>
    </source>
</evidence>
<evidence type="ECO:0000256" key="4">
    <source>
        <dbReference type="ARBA" id="ARBA00010617"/>
    </source>
</evidence>
<keyword evidence="9 14" id="KW-0560">Oxidoreductase</keyword>
<evidence type="ECO:0000256" key="6">
    <source>
        <dbReference type="ARBA" id="ARBA00022692"/>
    </source>
</evidence>
<dbReference type="InterPro" id="IPR017972">
    <property type="entry name" value="Cyt_P450_CS"/>
</dbReference>
<dbReference type="Proteomes" id="UP000313359">
    <property type="component" value="Unassembled WGS sequence"/>
</dbReference>
<accession>A0A5C2SHC8</accession>
<feature type="transmembrane region" description="Helical" evidence="15">
    <location>
        <begin position="6"/>
        <end position="27"/>
    </location>
</feature>
<evidence type="ECO:0000313" key="17">
    <source>
        <dbReference type="Proteomes" id="UP000313359"/>
    </source>
</evidence>
<sequence length="523" mass="58794">MATDNPLTRSAIGLLCYLVIAYVVRLIRWRARSHGRPLPPGPRGIPILGNVVYMRQPEMWRAHQRLCKAYGDVVHLSVFGQHIVVLGSQQAIVDILEKQSASTSDRQQHALIELSGQGFNFAFFPYDHRWRRHRRVFSQHIPSTVPQEQISIQRQYASLFLRKLHENPADLRDHIRYVFSATIVKIVYGVEVADEHDPNIALMAKLLAALQGFDSGRMLVQYFPILQHVPMWVPVVGAQLRELAEWRAAADEVKQVMFSKTLDDVDHGRQNTSVLARILQELDEEKDVNVAEEQAIAKNACVTAFEGSADTTFSTIQAFFLAMSLNPDVQKKAQAELDSVVGPQRLPDPRDKASLPYVNAVLKETLRWHPVAPFGIPHTTGDDIEYRGYFIPKGTTFVANTWACMHDPDVYADPDRFLPDRFMRDGKLDPDVRDPNDFVFGYGRRKCPGKAFAEVQMFTIIAMVLHVFDITPPLDESGQPIVITPRVTGSFVVYPEDCRCTIKPRSAQAEALIVGAAGESSTG</sequence>
<comment type="subcellular location">
    <subcellularLocation>
        <location evidence="2">Membrane</location>
        <topology evidence="2">Single-pass membrane protein</topology>
    </subcellularLocation>
</comment>
<dbReference type="PANTHER" id="PTHR46300">
    <property type="entry name" value="P450, PUTATIVE (EUROFUNG)-RELATED-RELATED"/>
    <property type="match status" value="1"/>
</dbReference>
<evidence type="ECO:0000256" key="5">
    <source>
        <dbReference type="ARBA" id="ARBA00022617"/>
    </source>
</evidence>
<proteinExistence type="inferred from homology"/>
<dbReference type="InterPro" id="IPR001128">
    <property type="entry name" value="Cyt_P450"/>
</dbReference>
<name>A0A5C2SHC8_9APHY</name>
<dbReference type="AlphaFoldDB" id="A0A5C2SHC8"/>
<dbReference type="GO" id="GO:0020037">
    <property type="term" value="F:heme binding"/>
    <property type="evidence" value="ECO:0007669"/>
    <property type="project" value="InterPro"/>
</dbReference>
<dbReference type="GO" id="GO:0004497">
    <property type="term" value="F:monooxygenase activity"/>
    <property type="evidence" value="ECO:0007669"/>
    <property type="project" value="UniProtKB-KW"/>
</dbReference>
<dbReference type="PANTHER" id="PTHR46300:SF7">
    <property type="entry name" value="P450, PUTATIVE (EUROFUNG)-RELATED"/>
    <property type="match status" value="1"/>
</dbReference>
<dbReference type="Pfam" id="PF00067">
    <property type="entry name" value="p450"/>
    <property type="match status" value="1"/>
</dbReference>
<dbReference type="OrthoDB" id="2743021at2759"/>
<organism evidence="16 17">
    <name type="scientific">Lentinus tigrinus ALCF2SS1-6</name>
    <dbReference type="NCBI Taxonomy" id="1328759"/>
    <lineage>
        <taxon>Eukaryota</taxon>
        <taxon>Fungi</taxon>
        <taxon>Dikarya</taxon>
        <taxon>Basidiomycota</taxon>
        <taxon>Agaricomycotina</taxon>
        <taxon>Agaricomycetes</taxon>
        <taxon>Polyporales</taxon>
        <taxon>Polyporaceae</taxon>
        <taxon>Lentinus</taxon>
    </lineage>
</organism>
<evidence type="ECO:0000256" key="7">
    <source>
        <dbReference type="ARBA" id="ARBA00022723"/>
    </source>
</evidence>
<dbReference type="PRINTS" id="PR00463">
    <property type="entry name" value="EP450I"/>
</dbReference>
<comment type="pathway">
    <text evidence="3">Secondary metabolite biosynthesis.</text>
</comment>
<dbReference type="Gene3D" id="1.10.630.10">
    <property type="entry name" value="Cytochrome P450"/>
    <property type="match status" value="1"/>
</dbReference>
<comment type="cofactor">
    <cofactor evidence="1 13">
        <name>heme</name>
        <dbReference type="ChEBI" id="CHEBI:30413"/>
    </cofactor>
</comment>
<keyword evidence="10 13" id="KW-0408">Iron</keyword>
<keyword evidence="7 13" id="KW-0479">Metal-binding</keyword>
<evidence type="ECO:0000256" key="15">
    <source>
        <dbReference type="SAM" id="Phobius"/>
    </source>
</evidence>
<evidence type="ECO:0000256" key="14">
    <source>
        <dbReference type="RuleBase" id="RU000461"/>
    </source>
</evidence>
<dbReference type="PRINTS" id="PR00385">
    <property type="entry name" value="P450"/>
</dbReference>
<dbReference type="InterPro" id="IPR002401">
    <property type="entry name" value="Cyt_P450_E_grp-I"/>
</dbReference>
<evidence type="ECO:0000256" key="10">
    <source>
        <dbReference type="ARBA" id="ARBA00023004"/>
    </source>
</evidence>
<evidence type="ECO:0000256" key="13">
    <source>
        <dbReference type="PIRSR" id="PIRSR602401-1"/>
    </source>
</evidence>
<dbReference type="GO" id="GO:0016705">
    <property type="term" value="F:oxidoreductase activity, acting on paired donors, with incorporation or reduction of molecular oxygen"/>
    <property type="evidence" value="ECO:0007669"/>
    <property type="project" value="InterPro"/>
</dbReference>
<feature type="binding site" description="axial binding residue" evidence="13">
    <location>
        <position position="447"/>
    </location>
    <ligand>
        <name>heme</name>
        <dbReference type="ChEBI" id="CHEBI:30413"/>
    </ligand>
    <ligandPart>
        <name>Fe</name>
        <dbReference type="ChEBI" id="CHEBI:18248"/>
    </ligandPart>
</feature>
<dbReference type="InterPro" id="IPR036396">
    <property type="entry name" value="Cyt_P450_sf"/>
</dbReference>
<reference evidence="16" key="1">
    <citation type="journal article" date="2018" name="Genome Biol. Evol.">
        <title>Genomics and development of Lentinus tigrinus, a white-rot wood-decaying mushroom with dimorphic fruiting bodies.</title>
        <authorList>
            <person name="Wu B."/>
            <person name="Xu Z."/>
            <person name="Knudson A."/>
            <person name="Carlson A."/>
            <person name="Chen N."/>
            <person name="Kovaka S."/>
            <person name="LaButti K."/>
            <person name="Lipzen A."/>
            <person name="Pennachio C."/>
            <person name="Riley R."/>
            <person name="Schakwitz W."/>
            <person name="Umezawa K."/>
            <person name="Ohm R.A."/>
            <person name="Grigoriev I.V."/>
            <person name="Nagy L.G."/>
            <person name="Gibbons J."/>
            <person name="Hibbett D."/>
        </authorList>
    </citation>
    <scope>NUCLEOTIDE SEQUENCE [LARGE SCALE GENOMIC DNA]</scope>
    <source>
        <strain evidence="16">ALCF2SS1-6</strain>
    </source>
</reference>
<keyword evidence="6 15" id="KW-0812">Transmembrane</keyword>
<evidence type="ECO:0000256" key="11">
    <source>
        <dbReference type="ARBA" id="ARBA00023033"/>
    </source>
</evidence>
<keyword evidence="17" id="KW-1185">Reference proteome</keyword>
<dbReference type="GO" id="GO:0016020">
    <property type="term" value="C:membrane"/>
    <property type="evidence" value="ECO:0007669"/>
    <property type="project" value="UniProtKB-SubCell"/>
</dbReference>
<evidence type="ECO:0000256" key="3">
    <source>
        <dbReference type="ARBA" id="ARBA00005179"/>
    </source>
</evidence>
<dbReference type="SUPFAM" id="SSF48264">
    <property type="entry name" value="Cytochrome P450"/>
    <property type="match status" value="1"/>
</dbReference>
<evidence type="ECO:0000256" key="1">
    <source>
        <dbReference type="ARBA" id="ARBA00001971"/>
    </source>
</evidence>
<dbReference type="GO" id="GO:0005506">
    <property type="term" value="F:iron ion binding"/>
    <property type="evidence" value="ECO:0007669"/>
    <property type="project" value="InterPro"/>
</dbReference>
<evidence type="ECO:0000256" key="9">
    <source>
        <dbReference type="ARBA" id="ARBA00023002"/>
    </source>
</evidence>
<keyword evidence="12 15" id="KW-0472">Membrane</keyword>
<dbReference type="PROSITE" id="PS00086">
    <property type="entry name" value="CYTOCHROME_P450"/>
    <property type="match status" value="1"/>
</dbReference>
<comment type="similarity">
    <text evidence="4 14">Belongs to the cytochrome P450 family.</text>
</comment>
<keyword evidence="11 14" id="KW-0503">Monooxygenase</keyword>
<keyword evidence="5 13" id="KW-0349">Heme</keyword>
<dbReference type="EMBL" id="ML122258">
    <property type="protein sequence ID" value="RPD62677.1"/>
    <property type="molecule type" value="Genomic_DNA"/>
</dbReference>
<gene>
    <name evidence="16" type="ORF">L227DRAFT_573208</name>
</gene>
<evidence type="ECO:0000313" key="16">
    <source>
        <dbReference type="EMBL" id="RPD62677.1"/>
    </source>
</evidence>